<gene>
    <name evidence="2" type="ORF">GCM10008933_46310</name>
</gene>
<sequence>MSTFDNKAYARVVENGIQAVEAVQELRNAGYLSENIYVIDHDEDRTGEIAEVARANEVGIEEEGALSAIANIFRSRGDELRAKIVSLGFTQSEAEFYERELDLGKVLVIVSRV</sequence>
<dbReference type="Pfam" id="PF11181">
    <property type="entry name" value="YflT"/>
    <property type="match status" value="1"/>
</dbReference>
<dbReference type="EMBL" id="BAAACX010000027">
    <property type="protein sequence ID" value="GAA0410861.1"/>
    <property type="molecule type" value="Genomic_DNA"/>
</dbReference>
<protein>
    <submittedName>
        <fullName evidence="2">General stress protein</fullName>
    </submittedName>
</protein>
<dbReference type="RefSeq" id="WP_343865405.1">
    <property type="nucleotide sequence ID" value="NZ_BAAACX010000027.1"/>
</dbReference>
<feature type="domain" description="General stress protein 17M-like" evidence="1">
    <location>
        <begin position="11"/>
        <end position="104"/>
    </location>
</feature>
<reference evidence="3" key="1">
    <citation type="journal article" date="2019" name="Int. J. Syst. Evol. Microbiol.">
        <title>The Global Catalogue of Microorganisms (GCM) 10K type strain sequencing project: providing services to taxonomists for standard genome sequencing and annotation.</title>
        <authorList>
            <consortium name="The Broad Institute Genomics Platform"/>
            <consortium name="The Broad Institute Genome Sequencing Center for Infectious Disease"/>
            <person name="Wu L."/>
            <person name="Ma J."/>
        </authorList>
    </citation>
    <scope>NUCLEOTIDE SEQUENCE [LARGE SCALE GENOMIC DNA]</scope>
    <source>
        <strain evidence="3">JCM 12774</strain>
    </source>
</reference>
<evidence type="ECO:0000313" key="3">
    <source>
        <dbReference type="Proteomes" id="UP001500340"/>
    </source>
</evidence>
<comment type="caution">
    <text evidence="2">The sequence shown here is derived from an EMBL/GenBank/DDBJ whole genome shotgun (WGS) entry which is preliminary data.</text>
</comment>
<name>A0ABP3IMF0_9BACL</name>
<dbReference type="InterPro" id="IPR025889">
    <property type="entry name" value="GSP17M-like_dom"/>
</dbReference>
<accession>A0ABP3IMF0</accession>
<organism evidence="2 3">
    <name type="scientific">Paenibacillus motobuensis</name>
    <dbReference type="NCBI Taxonomy" id="295324"/>
    <lineage>
        <taxon>Bacteria</taxon>
        <taxon>Bacillati</taxon>
        <taxon>Bacillota</taxon>
        <taxon>Bacilli</taxon>
        <taxon>Bacillales</taxon>
        <taxon>Paenibacillaceae</taxon>
        <taxon>Paenibacillus</taxon>
    </lineage>
</organism>
<proteinExistence type="predicted"/>
<dbReference type="Proteomes" id="UP001500340">
    <property type="component" value="Unassembled WGS sequence"/>
</dbReference>
<keyword evidence="3" id="KW-1185">Reference proteome</keyword>
<evidence type="ECO:0000313" key="2">
    <source>
        <dbReference type="EMBL" id="GAA0410861.1"/>
    </source>
</evidence>
<evidence type="ECO:0000259" key="1">
    <source>
        <dbReference type="Pfam" id="PF11181"/>
    </source>
</evidence>